<dbReference type="InterPro" id="IPR001680">
    <property type="entry name" value="WD40_rpt"/>
</dbReference>
<keyword evidence="7" id="KW-1185">Reference proteome</keyword>
<keyword evidence="1 3" id="KW-0853">WD repeat</keyword>
<dbReference type="EMBL" id="SGPM01000478">
    <property type="protein sequence ID" value="THH20764.1"/>
    <property type="molecule type" value="Genomic_DNA"/>
</dbReference>
<comment type="caution">
    <text evidence="6">The sequence shown here is derived from an EMBL/GenBank/DDBJ whole genome shotgun (WGS) entry which is preliminary data.</text>
</comment>
<accession>A0A4S4M688</accession>
<dbReference type="PROSITE" id="PS50294">
    <property type="entry name" value="WD_REPEATS_REGION"/>
    <property type="match status" value="2"/>
</dbReference>
<feature type="domain" description="CTLH" evidence="5">
    <location>
        <begin position="119"/>
        <end position="176"/>
    </location>
</feature>
<evidence type="ECO:0000256" key="1">
    <source>
        <dbReference type="ARBA" id="ARBA00022574"/>
    </source>
</evidence>
<dbReference type="GO" id="GO:0043161">
    <property type="term" value="P:proteasome-mediated ubiquitin-dependent protein catabolic process"/>
    <property type="evidence" value="ECO:0007669"/>
    <property type="project" value="TreeGrafter"/>
</dbReference>
<dbReference type="PANTHER" id="PTHR22838">
    <property type="entry name" value="WD REPEAT PROTEIN 26-RELATED"/>
    <property type="match status" value="1"/>
</dbReference>
<feature type="region of interest" description="Disordered" evidence="4">
    <location>
        <begin position="1"/>
        <end position="35"/>
    </location>
</feature>
<gene>
    <name evidence="6" type="ORF">EUX98_g8521</name>
</gene>
<proteinExistence type="predicted"/>
<sequence length="499" mass="54708">MRLTETDNDSALSVSLESASEAGPSTATLVSNGHNGVSKTNGFSGPYTNGNAKSYSSDIVDGALTAKSVSRVSLPGTTLYDDSYVDREEFVRLIIQSLRDVGYIESAAILEAESGYTMETSEVSEFRQCILDGAWDSAEAALMQLGVADDDGLWEAKYLISQQKYLELLEAGKTGAALNILRQELAPLNVDADQLHTLSSLLMCADSDDLRQRAGWDGVAGTSRRRLLVDLQRYIPSSVMIPQRRFATLLDQARIYQQHRCLYHNAPTNARTFSLYTDHYCDENAFPRVTTAILEGHTDEVWNLEWSHSGNFLATASKDKSAIIWRVGSEADPSTRDYYAQHILKEHPYSVGCVAWSLDDSILLTASENYIRMWNTRTGGLIRALDTHTDVVTALIWLPDGTGFISGGLDRKIIIWDADGKERDNSWSRTPIRVTDLAITPDFTRLVAIGMYDVPAPPVATTTPDAGTPSAGNAAPAAGSRPSEHRVIVYDLATKQPTL</sequence>
<dbReference type="GO" id="GO:0034657">
    <property type="term" value="C:GID complex"/>
    <property type="evidence" value="ECO:0007669"/>
    <property type="project" value="TreeGrafter"/>
</dbReference>
<name>A0A4S4M688_9APHY</name>
<dbReference type="PROSITE" id="PS50082">
    <property type="entry name" value="WD_REPEATS_2"/>
    <property type="match status" value="3"/>
</dbReference>
<dbReference type="AlphaFoldDB" id="A0A4S4M688"/>
<dbReference type="OrthoDB" id="972532at2759"/>
<feature type="repeat" description="WD" evidence="3">
    <location>
        <begin position="385"/>
        <end position="426"/>
    </location>
</feature>
<evidence type="ECO:0000313" key="6">
    <source>
        <dbReference type="EMBL" id="THH20764.1"/>
    </source>
</evidence>
<feature type="repeat" description="WD" evidence="3">
    <location>
        <begin position="294"/>
        <end position="335"/>
    </location>
</feature>
<dbReference type="InterPro" id="IPR054080">
    <property type="entry name" value="TPR1-like_2nd"/>
</dbReference>
<reference evidence="6 7" key="1">
    <citation type="submission" date="2019-02" db="EMBL/GenBank/DDBJ databases">
        <title>Genome sequencing of the rare red list fungi Antrodiella citrinella (Flaviporus citrinellus).</title>
        <authorList>
            <person name="Buettner E."/>
            <person name="Kellner H."/>
        </authorList>
    </citation>
    <scope>NUCLEOTIDE SEQUENCE [LARGE SCALE GENOMIC DNA]</scope>
    <source>
        <strain evidence="6 7">DSM 108506</strain>
    </source>
</reference>
<feature type="compositionally biased region" description="Polar residues" evidence="4">
    <location>
        <begin position="23"/>
        <end position="35"/>
    </location>
</feature>
<evidence type="ECO:0000256" key="4">
    <source>
        <dbReference type="SAM" id="MobiDB-lite"/>
    </source>
</evidence>
<evidence type="ECO:0000256" key="2">
    <source>
        <dbReference type="ARBA" id="ARBA00022737"/>
    </source>
</evidence>
<dbReference type="SMART" id="SM00668">
    <property type="entry name" value="CTLH"/>
    <property type="match status" value="1"/>
</dbReference>
<evidence type="ECO:0000256" key="3">
    <source>
        <dbReference type="PROSITE-ProRule" id="PRU00221"/>
    </source>
</evidence>
<protein>
    <recommendedName>
        <fullName evidence="5">CTLH domain-containing protein</fullName>
    </recommendedName>
</protein>
<dbReference type="InterPro" id="IPR036322">
    <property type="entry name" value="WD40_repeat_dom_sf"/>
</dbReference>
<dbReference type="InterPro" id="IPR006595">
    <property type="entry name" value="CTLH_C"/>
</dbReference>
<dbReference type="Proteomes" id="UP000308730">
    <property type="component" value="Unassembled WGS sequence"/>
</dbReference>
<dbReference type="Gene3D" id="2.130.10.10">
    <property type="entry name" value="YVTN repeat-like/Quinoprotein amine dehydrogenase"/>
    <property type="match status" value="1"/>
</dbReference>
<keyword evidence="2" id="KW-0677">Repeat</keyword>
<dbReference type="Pfam" id="PF00400">
    <property type="entry name" value="WD40"/>
    <property type="match status" value="3"/>
</dbReference>
<feature type="compositionally biased region" description="Low complexity" evidence="4">
    <location>
        <begin position="460"/>
        <end position="481"/>
    </location>
</feature>
<dbReference type="PROSITE" id="PS50897">
    <property type="entry name" value="CTLH"/>
    <property type="match status" value="1"/>
</dbReference>
<dbReference type="Pfam" id="PF23627">
    <property type="entry name" value="LisH_WDR26"/>
    <property type="match status" value="1"/>
</dbReference>
<dbReference type="InterPro" id="IPR015943">
    <property type="entry name" value="WD40/YVTN_repeat-like_dom_sf"/>
</dbReference>
<feature type="compositionally biased region" description="Low complexity" evidence="4">
    <location>
        <begin position="10"/>
        <end position="22"/>
    </location>
</feature>
<evidence type="ECO:0000259" key="5">
    <source>
        <dbReference type="PROSITE" id="PS50897"/>
    </source>
</evidence>
<dbReference type="InterPro" id="IPR051350">
    <property type="entry name" value="WD_repeat-ST_regulator"/>
</dbReference>
<evidence type="ECO:0000313" key="7">
    <source>
        <dbReference type="Proteomes" id="UP000308730"/>
    </source>
</evidence>
<feature type="repeat" description="WD" evidence="3">
    <location>
        <begin position="344"/>
        <end position="384"/>
    </location>
</feature>
<organism evidence="6 7">
    <name type="scientific">Antrodiella citrinella</name>
    <dbReference type="NCBI Taxonomy" id="2447956"/>
    <lineage>
        <taxon>Eukaryota</taxon>
        <taxon>Fungi</taxon>
        <taxon>Dikarya</taxon>
        <taxon>Basidiomycota</taxon>
        <taxon>Agaricomycotina</taxon>
        <taxon>Agaricomycetes</taxon>
        <taxon>Polyporales</taxon>
        <taxon>Steccherinaceae</taxon>
        <taxon>Antrodiella</taxon>
    </lineage>
</organism>
<dbReference type="Pfam" id="PF21889">
    <property type="entry name" value="TPR1-like_2nd"/>
    <property type="match status" value="1"/>
</dbReference>
<dbReference type="SUPFAM" id="SSF50978">
    <property type="entry name" value="WD40 repeat-like"/>
    <property type="match status" value="1"/>
</dbReference>
<dbReference type="PANTHER" id="PTHR22838:SF0">
    <property type="entry name" value="WD REPEAT-CONTAINING PROTEIN 26"/>
    <property type="match status" value="1"/>
</dbReference>
<feature type="region of interest" description="Disordered" evidence="4">
    <location>
        <begin position="460"/>
        <end position="482"/>
    </location>
</feature>
<dbReference type="SMART" id="SM00320">
    <property type="entry name" value="WD40"/>
    <property type="match status" value="3"/>
</dbReference>